<sequence length="249" mass="25834">MRAVRILLIISVILGGIFIAADRLAVNFAESEAAEKVRTSQGLRSTPEVSIKGFPFLTQVAAKELDEVGISLSGITAVAGGRTVNVTEVRAALVDVRIDSNYSSAVAASAKGSARISYADLSLAAPKGAQVSYAGAERAAKGQVKVSGPLLEVLEGAGIGVPSTFEDLLKGRTVTAYSVVELGSDNAVKLKADSLPKLPVPGFDDEVRRALDYDLKIEGMPAGLKLDRAETTEDGLKFSGTGTNVSLVG</sequence>
<keyword evidence="2" id="KW-1185">Reference proteome</keyword>
<name>A0ABT0V4G5_9ACTN</name>
<comment type="caution">
    <text evidence="1">The sequence shown here is derived from an EMBL/GenBank/DDBJ whole genome shotgun (WGS) entry which is preliminary data.</text>
</comment>
<accession>A0ABT0V4G5</accession>
<gene>
    <name evidence="1" type="ORF">NBG84_39405</name>
</gene>
<evidence type="ECO:0000313" key="1">
    <source>
        <dbReference type="EMBL" id="MCM2394271.1"/>
    </source>
</evidence>
<dbReference type="RefSeq" id="WP_250924547.1">
    <property type="nucleotide sequence ID" value="NZ_JAMQAW010000104.1"/>
</dbReference>
<dbReference type="Proteomes" id="UP001431429">
    <property type="component" value="Unassembled WGS sequence"/>
</dbReference>
<organism evidence="1 2">
    <name type="scientific">Streptomyces albipurpureus</name>
    <dbReference type="NCBI Taxonomy" id="2897419"/>
    <lineage>
        <taxon>Bacteria</taxon>
        <taxon>Bacillati</taxon>
        <taxon>Actinomycetota</taxon>
        <taxon>Actinomycetes</taxon>
        <taxon>Kitasatosporales</taxon>
        <taxon>Streptomycetaceae</taxon>
        <taxon>Streptomyces</taxon>
    </lineage>
</organism>
<proteinExistence type="predicted"/>
<evidence type="ECO:0000313" key="2">
    <source>
        <dbReference type="Proteomes" id="UP001431429"/>
    </source>
</evidence>
<dbReference type="InterPro" id="IPR021373">
    <property type="entry name" value="DUF2993"/>
</dbReference>
<dbReference type="EMBL" id="JAMQAW010000104">
    <property type="protein sequence ID" value="MCM2394271.1"/>
    <property type="molecule type" value="Genomic_DNA"/>
</dbReference>
<dbReference type="Pfam" id="PF11209">
    <property type="entry name" value="LmeA"/>
    <property type="match status" value="1"/>
</dbReference>
<protein>
    <submittedName>
        <fullName evidence="1">DUF2993 domain-containing protein</fullName>
    </submittedName>
</protein>
<reference evidence="1" key="1">
    <citation type="submission" date="2022-06" db="EMBL/GenBank/DDBJ databases">
        <title>Genome public.</title>
        <authorList>
            <person name="Sun Q."/>
        </authorList>
    </citation>
    <scope>NUCLEOTIDE SEQUENCE</scope>
    <source>
        <strain evidence="1">CWNU-1</strain>
    </source>
</reference>